<keyword evidence="2" id="KW-1185">Reference proteome</keyword>
<accession>A0A914D322</accession>
<dbReference type="WBParaSite" id="ACRNAN_scaffold17666.g19194.t1">
    <property type="protein sequence ID" value="ACRNAN_scaffold17666.g19194.t1"/>
    <property type="gene ID" value="ACRNAN_scaffold17666.g19194"/>
</dbReference>
<feature type="domain" description="NWD2 C-terminal beta-propeller" evidence="1">
    <location>
        <begin position="17"/>
        <end position="136"/>
    </location>
</feature>
<dbReference type="InterPro" id="IPR015943">
    <property type="entry name" value="WD40/YVTN_repeat-like_dom_sf"/>
</dbReference>
<protein>
    <recommendedName>
        <fullName evidence="1">NWD2 C-terminal beta-propeller domain-containing protein</fullName>
    </recommendedName>
</protein>
<name>A0A914D322_9BILA</name>
<dbReference type="Gene3D" id="2.130.10.10">
    <property type="entry name" value="YVTN repeat-like/Quinoprotein amine dehydrogenase"/>
    <property type="match status" value="1"/>
</dbReference>
<proteinExistence type="predicted"/>
<dbReference type="PANTHER" id="PTHR19871:SF14">
    <property type="entry name" value="DUF4062 DOMAIN-CONTAINING PROTEIN"/>
    <property type="match status" value="1"/>
</dbReference>
<sequence length="192" mass="21600">MSEAAIRYKFRPRLPKKQKDIIVQKLIPMPHNSNQVIVMDSDSRGSIWDVKHRKYLRSLPNFSGIVANDGKIGIHSPNKGGLHIVDMKTGANVKTLIGYVAEGVNDVQAEFTPNGKHILYYHNGHQTLRLFRVSDGGQDGSLLTVVLFDEQVHPEILKNVAVLPSRKYLAEHLEIPMEDLETDESLDLRNLA</sequence>
<evidence type="ECO:0000259" key="1">
    <source>
        <dbReference type="Pfam" id="PF23586"/>
    </source>
</evidence>
<dbReference type="PANTHER" id="PTHR19871">
    <property type="entry name" value="BETA TRANSDUCIN-RELATED PROTEIN"/>
    <property type="match status" value="1"/>
</dbReference>
<dbReference type="Proteomes" id="UP000887540">
    <property type="component" value="Unplaced"/>
</dbReference>
<dbReference type="InterPro" id="IPR056534">
    <property type="entry name" value="Beta-prop_NWD2_C"/>
</dbReference>
<dbReference type="InterPro" id="IPR011044">
    <property type="entry name" value="Quino_amine_DH_bsu"/>
</dbReference>
<evidence type="ECO:0000313" key="3">
    <source>
        <dbReference type="WBParaSite" id="ACRNAN_scaffold17666.g19194.t1"/>
    </source>
</evidence>
<evidence type="ECO:0000313" key="2">
    <source>
        <dbReference type="Proteomes" id="UP000887540"/>
    </source>
</evidence>
<dbReference type="InterPro" id="IPR052752">
    <property type="entry name" value="NACHT-WD_repeat"/>
</dbReference>
<organism evidence="2 3">
    <name type="scientific">Acrobeloides nanus</name>
    <dbReference type="NCBI Taxonomy" id="290746"/>
    <lineage>
        <taxon>Eukaryota</taxon>
        <taxon>Metazoa</taxon>
        <taxon>Ecdysozoa</taxon>
        <taxon>Nematoda</taxon>
        <taxon>Chromadorea</taxon>
        <taxon>Rhabditida</taxon>
        <taxon>Tylenchina</taxon>
        <taxon>Cephalobomorpha</taxon>
        <taxon>Cephaloboidea</taxon>
        <taxon>Cephalobidae</taxon>
        <taxon>Acrobeloides</taxon>
    </lineage>
</organism>
<dbReference type="Pfam" id="PF23586">
    <property type="entry name" value="Beta-prop_NWD2_C"/>
    <property type="match status" value="1"/>
</dbReference>
<dbReference type="AlphaFoldDB" id="A0A914D322"/>
<dbReference type="SUPFAM" id="SSF50969">
    <property type="entry name" value="YVTN repeat-like/Quinoprotein amine dehydrogenase"/>
    <property type="match status" value="1"/>
</dbReference>
<reference evidence="3" key="1">
    <citation type="submission" date="2022-11" db="UniProtKB">
        <authorList>
            <consortium name="WormBaseParasite"/>
        </authorList>
    </citation>
    <scope>IDENTIFICATION</scope>
</reference>